<keyword evidence="2 7" id="KW-0479">Metal-binding</keyword>
<dbReference type="PANTHER" id="PTHR11113:SF14">
    <property type="entry name" value="N-ACETYLGLUCOSAMINE-6-PHOSPHATE DEACETYLASE"/>
    <property type="match status" value="1"/>
</dbReference>
<feature type="binding site" evidence="7">
    <location>
        <position position="247"/>
    </location>
    <ligand>
        <name>Zn(2+)</name>
        <dbReference type="ChEBI" id="CHEBI:29105"/>
    </ligand>
</feature>
<evidence type="ECO:0000256" key="7">
    <source>
        <dbReference type="PIRSR" id="PIRSR038994-3"/>
    </source>
</evidence>
<evidence type="ECO:0000256" key="4">
    <source>
        <dbReference type="ARBA" id="ARBA00023277"/>
    </source>
</evidence>
<dbReference type="PIRSF" id="PIRSF038994">
    <property type="entry name" value="NagA"/>
    <property type="match status" value="1"/>
</dbReference>
<dbReference type="Gene3D" id="3.20.20.140">
    <property type="entry name" value="Metal-dependent hydrolases"/>
    <property type="match status" value="1"/>
</dbReference>
<evidence type="ECO:0000313" key="10">
    <source>
        <dbReference type="Proteomes" id="UP000233256"/>
    </source>
</evidence>
<dbReference type="GO" id="GO:0006046">
    <property type="term" value="P:N-acetylglucosamine catabolic process"/>
    <property type="evidence" value="ECO:0007669"/>
    <property type="project" value="TreeGrafter"/>
</dbReference>
<sequence length="423" mass="45184">MTQDDVISASSSILIRNGTVILPDQLIEGGWVHICDGFIKGIGPENDGFMPDASRIIEAAGLIVMPAFLDLHCHGAGGVDFSHCTLPEYRRSLALLADWGTVSVLPTLVSLRADQLMSAVRMTAGASGPCEDAVVISPDLYRSVIPGIHFEGPFINPEMAGSHNPENIIPPDIGLAREIIDECRLQFRLAGNPEPVIRFTLAPEMADGIALIEYLTSRGCMVSLGHSRATTLQANEAFMAGACSVTHLWNAMSRYGRPDSGQAGLAEAALLKPEIFCEIIGDGVHVAEDLIRQSLNCCSDRIFFCSDGSAGTFMNHGDEVNLGDLLARVRKVDGELPTLRLIQGKRPAASASCMLQMFRLLAGKWGLSLVDIARSMTVNPHVAVGLTGAGGEISLGGRASIMILDLHGDEKPVIVQGHLPYQP</sequence>
<dbReference type="GO" id="GO:0008448">
    <property type="term" value="F:N-acetylglucosamine-6-phosphate deacetylase activity"/>
    <property type="evidence" value="ECO:0007669"/>
    <property type="project" value="InterPro"/>
</dbReference>
<evidence type="ECO:0000256" key="5">
    <source>
        <dbReference type="PIRNR" id="PIRNR038994"/>
    </source>
</evidence>
<dbReference type="InterPro" id="IPR032466">
    <property type="entry name" value="Metal_Hydrolase"/>
</dbReference>
<evidence type="ECO:0000256" key="1">
    <source>
        <dbReference type="ARBA" id="ARBA00010716"/>
    </source>
</evidence>
<dbReference type="Gene3D" id="2.30.40.10">
    <property type="entry name" value="Urease, subunit C, domain 1"/>
    <property type="match status" value="1"/>
</dbReference>
<feature type="active site" description="Proton donor/acceptor" evidence="6">
    <location>
        <position position="307"/>
    </location>
</feature>
<dbReference type="Proteomes" id="UP000233256">
    <property type="component" value="Unassembled WGS sequence"/>
</dbReference>
<feature type="binding site" evidence="7">
    <location>
        <position position="226"/>
    </location>
    <ligand>
        <name>Zn(2+)</name>
        <dbReference type="ChEBI" id="CHEBI:29105"/>
    </ligand>
</feature>
<dbReference type="AlphaFoldDB" id="A0A2N1PNU6"/>
<comment type="similarity">
    <text evidence="1 5">Belongs to the metallo-dependent hydrolases superfamily. NagA family.</text>
</comment>
<keyword evidence="3 5" id="KW-0378">Hydrolase</keyword>
<feature type="domain" description="Amidohydrolase-related" evidence="8">
    <location>
        <begin position="63"/>
        <end position="410"/>
    </location>
</feature>
<evidence type="ECO:0000313" key="9">
    <source>
        <dbReference type="EMBL" id="PKK90017.1"/>
    </source>
</evidence>
<dbReference type="PANTHER" id="PTHR11113">
    <property type="entry name" value="N-ACETYLGLUCOSAMINE-6-PHOSPHATE DEACETYLASE"/>
    <property type="match status" value="1"/>
</dbReference>
<proteinExistence type="inferred from homology"/>
<dbReference type="InterPro" id="IPR006680">
    <property type="entry name" value="Amidohydro-rel"/>
</dbReference>
<dbReference type="SUPFAM" id="SSF51556">
    <property type="entry name" value="Metallo-dependent hydrolases"/>
    <property type="match status" value="1"/>
</dbReference>
<accession>A0A2N1PNU6</accession>
<comment type="caution">
    <text evidence="9">The sequence shown here is derived from an EMBL/GenBank/DDBJ whole genome shotgun (WGS) entry which is preliminary data.</text>
</comment>
<dbReference type="InterPro" id="IPR003764">
    <property type="entry name" value="GlcNAc_6-P_deAcase"/>
</dbReference>
<protein>
    <recommendedName>
        <fullName evidence="8">Amidohydrolase-related domain-containing protein</fullName>
    </recommendedName>
</protein>
<evidence type="ECO:0000259" key="8">
    <source>
        <dbReference type="Pfam" id="PF01979"/>
    </source>
</evidence>
<dbReference type="EMBL" id="PGXC01000009">
    <property type="protein sequence ID" value="PKK90017.1"/>
    <property type="molecule type" value="Genomic_DNA"/>
</dbReference>
<comment type="cofactor">
    <cofactor evidence="7">
        <name>a divalent metal cation</name>
        <dbReference type="ChEBI" id="CHEBI:60240"/>
    </cofactor>
    <text evidence="7">Binds 1 divalent metal cation per subunit.</text>
</comment>
<dbReference type="Pfam" id="PF01979">
    <property type="entry name" value="Amidohydro_1"/>
    <property type="match status" value="1"/>
</dbReference>
<dbReference type="InterPro" id="IPR011059">
    <property type="entry name" value="Metal-dep_hydrolase_composite"/>
</dbReference>
<keyword evidence="4 5" id="KW-0119">Carbohydrate metabolism</keyword>
<dbReference type="GO" id="GO:0046872">
    <property type="term" value="F:metal ion binding"/>
    <property type="evidence" value="ECO:0007669"/>
    <property type="project" value="UniProtKB-KW"/>
</dbReference>
<organism evidence="9 10">
    <name type="scientific">Candidatus Wallbacteria bacterium HGW-Wallbacteria-1</name>
    <dbReference type="NCBI Taxonomy" id="2013854"/>
    <lineage>
        <taxon>Bacteria</taxon>
        <taxon>Candidatus Walliibacteriota</taxon>
    </lineage>
</organism>
<reference evidence="9 10" key="1">
    <citation type="journal article" date="2017" name="ISME J.">
        <title>Potential for microbial H2 and metal transformations associated with novel bacteria and archaea in deep terrestrial subsurface sediments.</title>
        <authorList>
            <person name="Hernsdorf A.W."/>
            <person name="Amano Y."/>
            <person name="Miyakawa K."/>
            <person name="Ise K."/>
            <person name="Suzuki Y."/>
            <person name="Anantharaman K."/>
            <person name="Probst A."/>
            <person name="Burstein D."/>
            <person name="Thomas B.C."/>
            <person name="Banfield J.F."/>
        </authorList>
    </citation>
    <scope>NUCLEOTIDE SEQUENCE [LARGE SCALE GENOMIC DNA]</scope>
    <source>
        <strain evidence="9">HGW-Wallbacteria-1</strain>
    </source>
</reference>
<gene>
    <name evidence="9" type="ORF">CVV64_11895</name>
</gene>
<feature type="binding site" evidence="7">
    <location>
        <position position="151"/>
    </location>
    <ligand>
        <name>Zn(2+)</name>
        <dbReference type="ChEBI" id="CHEBI:29105"/>
    </ligand>
</feature>
<evidence type="ECO:0000256" key="3">
    <source>
        <dbReference type="ARBA" id="ARBA00022801"/>
    </source>
</evidence>
<dbReference type="SUPFAM" id="SSF51338">
    <property type="entry name" value="Composite domain of metallo-dependent hydrolases"/>
    <property type="match status" value="1"/>
</dbReference>
<name>A0A2N1PNU6_9BACT</name>
<evidence type="ECO:0000256" key="2">
    <source>
        <dbReference type="ARBA" id="ARBA00022723"/>
    </source>
</evidence>
<evidence type="ECO:0000256" key="6">
    <source>
        <dbReference type="PIRSR" id="PIRSR038994-1"/>
    </source>
</evidence>